<dbReference type="HOGENOM" id="CLU_054256_0_0_1"/>
<accession>Q5KQ10</accession>
<dbReference type="OrthoDB" id="3981028at2759"/>
<feature type="region of interest" description="Disordered" evidence="1">
    <location>
        <begin position="1"/>
        <end position="21"/>
    </location>
</feature>
<dbReference type="eggNOG" id="ENOG502S0P1">
    <property type="taxonomic scope" value="Eukaryota"/>
</dbReference>
<dbReference type="STRING" id="214684.Q5KQ10"/>
<feature type="transmembrane region" description="Helical" evidence="2">
    <location>
        <begin position="429"/>
        <end position="450"/>
    </location>
</feature>
<feature type="compositionally biased region" description="Low complexity" evidence="1">
    <location>
        <begin position="305"/>
        <end position="320"/>
    </location>
</feature>
<keyword evidence="2" id="KW-1133">Transmembrane helix</keyword>
<feature type="compositionally biased region" description="Low complexity" evidence="1">
    <location>
        <begin position="268"/>
        <end position="290"/>
    </location>
</feature>
<dbReference type="KEGG" id="cne:CNA00870"/>
<dbReference type="PaxDb" id="214684-Q5KQ10"/>
<accession>Q561A9</accession>
<evidence type="ECO:0000256" key="1">
    <source>
        <dbReference type="SAM" id="MobiDB-lite"/>
    </source>
</evidence>
<feature type="region of interest" description="Disordered" evidence="1">
    <location>
        <begin position="268"/>
        <end position="335"/>
    </location>
</feature>
<dbReference type="EMBL" id="AE017341">
    <property type="protein sequence ID" value="AAW40695.1"/>
    <property type="molecule type" value="Genomic_DNA"/>
</dbReference>
<evidence type="ECO:0000313" key="4">
    <source>
        <dbReference type="Proteomes" id="UP000002149"/>
    </source>
</evidence>
<keyword evidence="2" id="KW-0472">Membrane</keyword>
<gene>
    <name evidence="3" type="ordered locus">CNA00870</name>
</gene>
<dbReference type="OMA" id="GMIEDWL"/>
<proteinExistence type="predicted"/>
<keyword evidence="2" id="KW-0812">Transmembrane</keyword>
<reference evidence="3 4" key="1">
    <citation type="journal article" date="2005" name="Science">
        <title>The genome of the basidiomycetous yeast and human pathogen Cryptococcus neoformans.</title>
        <authorList>
            <person name="Loftus B.J."/>
            <person name="Fung E."/>
            <person name="Roncaglia P."/>
            <person name="Rowley D."/>
            <person name="Amedeo P."/>
            <person name="Bruno D."/>
            <person name="Vamathevan J."/>
            <person name="Miranda M."/>
            <person name="Anderson I.J."/>
            <person name="Fraser J.A."/>
            <person name="Allen J.E."/>
            <person name="Bosdet I.E."/>
            <person name="Brent M.R."/>
            <person name="Chiu R."/>
            <person name="Doering T.L."/>
            <person name="Donlin M.J."/>
            <person name="D'Souza C.A."/>
            <person name="Fox D.S."/>
            <person name="Grinberg V."/>
            <person name="Fu J."/>
            <person name="Fukushima M."/>
            <person name="Haas B.J."/>
            <person name="Huang J.C."/>
            <person name="Janbon G."/>
            <person name="Jones S.J."/>
            <person name="Koo H.L."/>
            <person name="Krzywinski M.I."/>
            <person name="Kwon-Chung J.K."/>
            <person name="Lengeler K.B."/>
            <person name="Maiti R."/>
            <person name="Marra M.A."/>
            <person name="Marra R.E."/>
            <person name="Mathewson C.A."/>
            <person name="Mitchell T.G."/>
            <person name="Pertea M."/>
            <person name="Riggs F.R."/>
            <person name="Salzberg S.L."/>
            <person name="Schein J.E."/>
            <person name="Shvartsbeyn A."/>
            <person name="Shin H."/>
            <person name="Shumway M."/>
            <person name="Specht C.A."/>
            <person name="Suh B.B."/>
            <person name="Tenney A."/>
            <person name="Utterback T.R."/>
            <person name="Wickes B.L."/>
            <person name="Wortman J.R."/>
            <person name="Wye N.H."/>
            <person name="Kronstad J.W."/>
            <person name="Lodge J.K."/>
            <person name="Heitman J."/>
            <person name="Davis R.W."/>
            <person name="Fraser C.M."/>
            <person name="Hyman R.W."/>
        </authorList>
    </citation>
    <scope>NUCLEOTIDE SEQUENCE [LARGE SCALE GENOMIC DNA]</scope>
    <source>
        <strain evidence="4">JEC21 / ATCC MYA-565</strain>
    </source>
</reference>
<feature type="compositionally biased region" description="Basic and acidic residues" evidence="1">
    <location>
        <begin position="349"/>
        <end position="361"/>
    </location>
</feature>
<dbReference type="GeneID" id="3253881"/>
<feature type="compositionally biased region" description="Pro residues" evidence="1">
    <location>
        <begin position="7"/>
        <end position="17"/>
    </location>
</feature>
<keyword evidence="4" id="KW-1185">Reference proteome</keyword>
<sequence length="521" mass="57984">MPHRPSPKPPSSLPSPSRPQESQIEVLYNTAVQSFVRRDHVKTQATLARLLESLKKKRIGPYRTWYKLDGAKPDNENSEAAANDDWMVKTLKLLISSTASLYADPPNNTTALPELLVSMLPPKSPKEILSYLQHRCMSAYYSKGATAHLLPPQLVSTLILASLKLSPQRSALDFAHSMTESWIASLPDSLILSISPTSSYRPKDPIERKRVESAREGYLKVVELFIGEVLSREEEWEMARGFLEGEVVMSSKKKETLYKHLRTLESKASLPSLAPSPSSSLILPSSSDSLSIEEEKESKIRSRLSRSSSTSSSSSSSSEATARPGTSQNGGLLGTGLALGQRMEQLRQIRKAGKDRGEESPRPGSIASQASGSGISESTYRLVHSNFRRNSSSRRGNDVPTSRPDNLHHILQSLLGRLPTSLSTTLQSLSPVVLTVITIPLPLLIIFTIIRLRRSRFARQQTTVVGGARGGSRNTVLQVQHRLQRVRTQQRGWWDWVLWYLRWWLAKFAGVWKLGTTITYV</sequence>
<feature type="region of interest" description="Disordered" evidence="1">
    <location>
        <begin position="349"/>
        <end position="373"/>
    </location>
</feature>
<dbReference type="VEuPathDB" id="FungiDB:CNA00870"/>
<organism evidence="3 4">
    <name type="scientific">Cryptococcus deneoformans (strain JEC21 / ATCC MYA-565)</name>
    <name type="common">Cryptococcus neoformans var. neoformans serotype D</name>
    <dbReference type="NCBI Taxonomy" id="214684"/>
    <lineage>
        <taxon>Eukaryota</taxon>
        <taxon>Fungi</taxon>
        <taxon>Dikarya</taxon>
        <taxon>Basidiomycota</taxon>
        <taxon>Agaricomycotina</taxon>
        <taxon>Tremellomycetes</taxon>
        <taxon>Tremellales</taxon>
        <taxon>Cryptococcaceae</taxon>
        <taxon>Cryptococcus</taxon>
        <taxon>Cryptococcus neoformans species complex</taxon>
    </lineage>
</organism>
<dbReference type="RefSeq" id="XP_566514.1">
    <property type="nucleotide sequence ID" value="XM_566514.2"/>
</dbReference>
<dbReference type="AlphaFoldDB" id="Q5KQ10"/>
<dbReference type="InParanoid" id="Q5KQ10"/>
<dbReference type="Proteomes" id="UP000002149">
    <property type="component" value="Chromosome 1"/>
</dbReference>
<feature type="compositionally biased region" description="Low complexity" evidence="1">
    <location>
        <begin position="364"/>
        <end position="373"/>
    </location>
</feature>
<evidence type="ECO:0000256" key="2">
    <source>
        <dbReference type="SAM" id="Phobius"/>
    </source>
</evidence>
<protein>
    <submittedName>
        <fullName evidence="3">Expressed protein</fullName>
    </submittedName>
</protein>
<name>Q5KQ10_CRYD1</name>
<evidence type="ECO:0000313" key="3">
    <source>
        <dbReference type="EMBL" id="AAW40695.1"/>
    </source>
</evidence>